<dbReference type="InterPro" id="IPR002401">
    <property type="entry name" value="Cyt_P450_E_grp-I"/>
</dbReference>
<dbReference type="Proteomes" id="UP000193689">
    <property type="component" value="Unassembled WGS sequence"/>
</dbReference>
<dbReference type="EMBL" id="MCFJ01000001">
    <property type="protein sequence ID" value="ORY71962.1"/>
    <property type="molecule type" value="Genomic_DNA"/>
</dbReference>
<dbReference type="SUPFAM" id="SSF48264">
    <property type="entry name" value="Cytochrome P450"/>
    <property type="match status" value="1"/>
</dbReference>
<protein>
    <submittedName>
        <fullName evidence="7">Putative cytochrome P450</fullName>
    </submittedName>
</protein>
<evidence type="ECO:0000256" key="5">
    <source>
        <dbReference type="PIRSR" id="PIRSR602401-1"/>
    </source>
</evidence>
<dbReference type="GO" id="GO:0008395">
    <property type="term" value="F:steroid hydroxylase activity"/>
    <property type="evidence" value="ECO:0007669"/>
    <property type="project" value="TreeGrafter"/>
</dbReference>
<dbReference type="Pfam" id="PF00067">
    <property type="entry name" value="p450"/>
    <property type="match status" value="1"/>
</dbReference>
<keyword evidence="6" id="KW-1133">Transmembrane helix</keyword>
<dbReference type="STRING" id="1141098.A0A1Y2EKA2"/>
<dbReference type="InterPro" id="IPR050529">
    <property type="entry name" value="CYP450_sterol_14alpha_dmase"/>
</dbReference>
<evidence type="ECO:0000256" key="2">
    <source>
        <dbReference type="ARBA" id="ARBA00022617"/>
    </source>
</evidence>
<evidence type="ECO:0000256" key="3">
    <source>
        <dbReference type="ARBA" id="ARBA00022723"/>
    </source>
</evidence>
<dbReference type="GO" id="GO:0005506">
    <property type="term" value="F:iron ion binding"/>
    <property type="evidence" value="ECO:0007669"/>
    <property type="project" value="InterPro"/>
</dbReference>
<feature type="transmembrane region" description="Helical" evidence="6">
    <location>
        <begin position="20"/>
        <end position="41"/>
    </location>
</feature>
<dbReference type="RefSeq" id="XP_040721554.1">
    <property type="nucleotide sequence ID" value="XM_040859229.1"/>
</dbReference>
<evidence type="ECO:0000256" key="1">
    <source>
        <dbReference type="ARBA" id="ARBA00010617"/>
    </source>
</evidence>
<dbReference type="AlphaFoldDB" id="A0A1Y2EKA2"/>
<name>A0A1Y2EKA2_9PEZI</name>
<dbReference type="InterPro" id="IPR036396">
    <property type="entry name" value="Cyt_P450_sf"/>
</dbReference>
<accession>A0A1Y2EKA2</accession>
<comment type="cofactor">
    <cofactor evidence="5">
        <name>heme</name>
        <dbReference type="ChEBI" id="CHEBI:30413"/>
    </cofactor>
</comment>
<keyword evidence="2 5" id="KW-0349">Heme</keyword>
<comment type="caution">
    <text evidence="7">The sequence shown here is derived from an EMBL/GenBank/DDBJ whole genome shotgun (WGS) entry which is preliminary data.</text>
</comment>
<dbReference type="GO" id="GO:0020037">
    <property type="term" value="F:heme binding"/>
    <property type="evidence" value="ECO:0007669"/>
    <property type="project" value="InterPro"/>
</dbReference>
<comment type="similarity">
    <text evidence="1">Belongs to the cytochrome P450 family.</text>
</comment>
<dbReference type="GO" id="GO:0016705">
    <property type="term" value="F:oxidoreductase activity, acting on paired donors, with incorporation or reduction of molecular oxygen"/>
    <property type="evidence" value="ECO:0007669"/>
    <property type="project" value="InterPro"/>
</dbReference>
<dbReference type="Gene3D" id="1.10.630.10">
    <property type="entry name" value="Cytochrome P450"/>
    <property type="match status" value="1"/>
</dbReference>
<reference evidence="7 8" key="1">
    <citation type="submission" date="2016-07" db="EMBL/GenBank/DDBJ databases">
        <title>Pervasive Adenine N6-methylation of Active Genes in Fungi.</title>
        <authorList>
            <consortium name="DOE Joint Genome Institute"/>
            <person name="Mondo S.J."/>
            <person name="Dannebaum R.O."/>
            <person name="Kuo R.C."/>
            <person name="Labutti K."/>
            <person name="Haridas S."/>
            <person name="Kuo A."/>
            <person name="Salamov A."/>
            <person name="Ahrendt S.R."/>
            <person name="Lipzen A."/>
            <person name="Sullivan W."/>
            <person name="Andreopoulos W.B."/>
            <person name="Clum A."/>
            <person name="Lindquist E."/>
            <person name="Daum C."/>
            <person name="Ramamoorthy G.K."/>
            <person name="Gryganskyi A."/>
            <person name="Culley D."/>
            <person name="Magnuson J.K."/>
            <person name="James T.Y."/>
            <person name="O'Malley M.A."/>
            <person name="Stajich J.E."/>
            <person name="Spatafora J.W."/>
            <person name="Visel A."/>
            <person name="Grigoriev I.V."/>
        </authorList>
    </citation>
    <scope>NUCLEOTIDE SEQUENCE [LARGE SCALE GENOMIC DNA]</scope>
    <source>
        <strain evidence="7 8">CBS 129021</strain>
    </source>
</reference>
<dbReference type="CDD" id="cd11040">
    <property type="entry name" value="CYP7_CYP8-like"/>
    <property type="match status" value="1"/>
</dbReference>
<keyword evidence="6" id="KW-0812">Transmembrane</keyword>
<dbReference type="PANTHER" id="PTHR24304">
    <property type="entry name" value="CYTOCHROME P450 FAMILY 7"/>
    <property type="match status" value="1"/>
</dbReference>
<evidence type="ECO:0000313" key="8">
    <source>
        <dbReference type="Proteomes" id="UP000193689"/>
    </source>
</evidence>
<dbReference type="InParanoid" id="A0A1Y2EKA2"/>
<dbReference type="PANTHER" id="PTHR24304:SF2">
    <property type="entry name" value="24-HYDROXYCHOLESTEROL 7-ALPHA-HYDROXYLASE"/>
    <property type="match status" value="1"/>
</dbReference>
<keyword evidence="6" id="KW-0472">Membrane</keyword>
<dbReference type="OrthoDB" id="3366823at2759"/>
<dbReference type="PRINTS" id="PR00463">
    <property type="entry name" value="EP450I"/>
</dbReference>
<evidence type="ECO:0000256" key="6">
    <source>
        <dbReference type="SAM" id="Phobius"/>
    </source>
</evidence>
<keyword evidence="3 5" id="KW-0479">Metal-binding</keyword>
<sequence length="558" mass="63767">MESINCSFDNLRELVDGHYAPRGLLIIVLCVTVLVVLTLHLKAVSEPRALADPIPFIFNTIQFVTDNERFMHRVSKALEKANSARFYLGWKEVYLLAGPRNIQTIFGRLHDKIGNEDIMVRSVLPNLYRMSKDEVKRFADDHSGRGRLPAPGTENITADQRYWRAYEHYHTEYLVRTNHLKPMIEFFRCQFSSALERRYPVDEWTTISVMDLCRSEITECAISTLFGPSIFELNPGLLDAFWAFDANLFTLTLGFPAWLNPRPYRIRDRYYAMIGKYLDAAWSKFDWNGPSAEVFWEPLFGARVCREIVKWLKDDGFQAEAAAGALGMLLMAQNSNSIPTTMWMIMEITKDPSLLQAIRDEVATAHKTDLETGALMIDSDKLVTLPLLQSVFTEVLRMHINFNIIRHVKEPIAMKGFVIGKGSMLQVPMLVPHYDESVWGVEGHPAKEFWAGRHLKYVEDTDESGSVSRKLAYSMAGRSNSFFPFGGGQFICPGRHFAKYEILTTIALVVSKFDIEFIEWTKLDGSPSDRPARNDARYCGAGAMPPDRDMKIRWKRIS</sequence>
<feature type="binding site" description="axial binding residue" evidence="5">
    <location>
        <position position="492"/>
    </location>
    <ligand>
        <name>heme</name>
        <dbReference type="ChEBI" id="CHEBI:30413"/>
    </ligand>
    <ligandPart>
        <name>Fe</name>
        <dbReference type="ChEBI" id="CHEBI:18248"/>
    </ligandPart>
</feature>
<keyword evidence="4 5" id="KW-0408">Iron</keyword>
<dbReference type="GeneID" id="63775441"/>
<evidence type="ECO:0000256" key="4">
    <source>
        <dbReference type="ARBA" id="ARBA00023004"/>
    </source>
</evidence>
<keyword evidence="8" id="KW-1185">Reference proteome</keyword>
<proteinExistence type="inferred from homology"/>
<dbReference type="InterPro" id="IPR001128">
    <property type="entry name" value="Cyt_P450"/>
</dbReference>
<evidence type="ECO:0000313" key="7">
    <source>
        <dbReference type="EMBL" id="ORY71962.1"/>
    </source>
</evidence>
<gene>
    <name evidence="7" type="ORF">BCR38DRAFT_418516</name>
</gene>
<organism evidence="7 8">
    <name type="scientific">Pseudomassariella vexata</name>
    <dbReference type="NCBI Taxonomy" id="1141098"/>
    <lineage>
        <taxon>Eukaryota</taxon>
        <taxon>Fungi</taxon>
        <taxon>Dikarya</taxon>
        <taxon>Ascomycota</taxon>
        <taxon>Pezizomycotina</taxon>
        <taxon>Sordariomycetes</taxon>
        <taxon>Xylariomycetidae</taxon>
        <taxon>Amphisphaeriales</taxon>
        <taxon>Pseudomassariaceae</taxon>
        <taxon>Pseudomassariella</taxon>
    </lineage>
</organism>